<comment type="similarity">
    <text evidence="2">Belongs to the SID1 family.</text>
</comment>
<sequence length="151" mass="17031">MTRRGGITLTQDTFPIGFYIVFIVKTTDEDCLDKASNATLPQLAQYIGWTETEQVRLVTNDGRVKNFSFRIIQTISYQDYAIAAGAALAFFSSFYIAFVVAVICRRRVQAHHQTMHEEEGLTPPLTPHDVTNVNISSFLSGHKIKKIFIND</sequence>
<evidence type="ECO:0000256" key="5">
    <source>
        <dbReference type="ARBA" id="ARBA00022989"/>
    </source>
</evidence>
<gene>
    <name evidence="9" type="primary">HaOG216462</name>
    <name evidence="9" type="ORF">B5X24_HaOG216462</name>
</gene>
<evidence type="ECO:0000256" key="1">
    <source>
        <dbReference type="ARBA" id="ARBA00004141"/>
    </source>
</evidence>
<dbReference type="OrthoDB" id="416618at2759"/>
<protein>
    <submittedName>
        <fullName evidence="9">Uncharacterized protein</fullName>
    </submittedName>
</protein>
<organism evidence="9 10">
    <name type="scientific">Helicoverpa armigera</name>
    <name type="common">Cotton bollworm</name>
    <name type="synonym">Heliothis armigera</name>
    <dbReference type="NCBI Taxonomy" id="29058"/>
    <lineage>
        <taxon>Eukaryota</taxon>
        <taxon>Metazoa</taxon>
        <taxon>Ecdysozoa</taxon>
        <taxon>Arthropoda</taxon>
        <taxon>Hexapoda</taxon>
        <taxon>Insecta</taxon>
        <taxon>Pterygota</taxon>
        <taxon>Neoptera</taxon>
        <taxon>Endopterygota</taxon>
        <taxon>Lepidoptera</taxon>
        <taxon>Glossata</taxon>
        <taxon>Ditrysia</taxon>
        <taxon>Noctuoidea</taxon>
        <taxon>Noctuidae</taxon>
        <taxon>Heliothinae</taxon>
        <taxon>Helicoverpa</taxon>
    </lineage>
</organism>
<evidence type="ECO:0000313" key="9">
    <source>
        <dbReference type="EMBL" id="PZC70406.1"/>
    </source>
</evidence>
<evidence type="ECO:0000256" key="4">
    <source>
        <dbReference type="ARBA" id="ARBA00022729"/>
    </source>
</evidence>
<proteinExistence type="inferred from homology"/>
<comment type="subcellular location">
    <subcellularLocation>
        <location evidence="1">Membrane</location>
        <topology evidence="1">Multi-pass membrane protein</topology>
    </subcellularLocation>
</comment>
<reference evidence="9 10" key="1">
    <citation type="journal article" date="2017" name="BMC Biol.">
        <title>Genomic innovations, transcriptional plasticity and gene loss underlying the evolution and divergence of two highly polyphagous and invasive Helicoverpa pest species.</title>
        <authorList>
            <person name="Pearce S.L."/>
            <person name="Clarke D.F."/>
            <person name="East P.D."/>
            <person name="Elfekih S."/>
            <person name="Gordon K.H."/>
            <person name="Jermiin L.S."/>
            <person name="McGaughran A."/>
            <person name="Oakeshott J.G."/>
            <person name="Papanikolaou A."/>
            <person name="Perera O.P."/>
            <person name="Rane R.V."/>
            <person name="Richards S."/>
            <person name="Tay W.T."/>
            <person name="Walsh T.K."/>
            <person name="Anderson A."/>
            <person name="Anderson C.J."/>
            <person name="Asgari S."/>
            <person name="Board P.G."/>
            <person name="Bretschneider A."/>
            <person name="Campbell P.M."/>
            <person name="Chertemps T."/>
            <person name="Christeller J.T."/>
            <person name="Coppin C.W."/>
            <person name="Downes S.J."/>
            <person name="Duan G."/>
            <person name="Farnsworth C.A."/>
            <person name="Good R.T."/>
            <person name="Han L.B."/>
            <person name="Han Y.C."/>
            <person name="Hatje K."/>
            <person name="Horne I."/>
            <person name="Huang Y.P."/>
            <person name="Hughes D.S."/>
            <person name="Jacquin-Joly E."/>
            <person name="James W."/>
            <person name="Jhangiani S."/>
            <person name="Kollmar M."/>
            <person name="Kuwar S.S."/>
            <person name="Li S."/>
            <person name="Liu N.Y."/>
            <person name="Maibeche M.T."/>
            <person name="Miller J.R."/>
            <person name="Montagne N."/>
            <person name="Perry T."/>
            <person name="Qu J."/>
            <person name="Song S.V."/>
            <person name="Sutton G.G."/>
            <person name="Vogel H."/>
            <person name="Walenz B.P."/>
            <person name="Xu W."/>
            <person name="Zhang H.J."/>
            <person name="Zou Z."/>
            <person name="Batterham P."/>
            <person name="Edwards O.R."/>
            <person name="Feyereisen R."/>
            <person name="Gibbs R.A."/>
            <person name="Heckel D.G."/>
            <person name="McGrath A."/>
            <person name="Robin C."/>
            <person name="Scherer S.E."/>
            <person name="Worley K.C."/>
            <person name="Wu Y.D."/>
        </authorList>
    </citation>
    <scope>NUCLEOTIDE SEQUENCE [LARGE SCALE GENOMIC DNA]</scope>
    <source>
        <strain evidence="9">Harm_GR_Male_#8</strain>
        <tissue evidence="9">Whole organism</tissue>
    </source>
</reference>
<dbReference type="GO" id="GO:0016020">
    <property type="term" value="C:membrane"/>
    <property type="evidence" value="ECO:0007669"/>
    <property type="project" value="UniProtKB-SubCell"/>
</dbReference>
<dbReference type="InterPro" id="IPR025958">
    <property type="entry name" value="SID1_TM_fam"/>
</dbReference>
<dbReference type="Proteomes" id="UP000249218">
    <property type="component" value="Unassembled WGS sequence"/>
</dbReference>
<dbReference type="EMBL" id="KZ150656">
    <property type="protein sequence ID" value="PZC70406.1"/>
    <property type="molecule type" value="Genomic_DNA"/>
</dbReference>
<evidence type="ECO:0000313" key="10">
    <source>
        <dbReference type="Proteomes" id="UP000249218"/>
    </source>
</evidence>
<accession>A0A2W1BBI3</accession>
<dbReference type="Pfam" id="PF13965">
    <property type="entry name" value="SID-1_RNA_chan"/>
    <property type="match status" value="1"/>
</dbReference>
<feature type="transmembrane region" description="Helical" evidence="8">
    <location>
        <begin position="80"/>
        <end position="104"/>
    </location>
</feature>
<evidence type="ECO:0000256" key="6">
    <source>
        <dbReference type="ARBA" id="ARBA00023136"/>
    </source>
</evidence>
<name>A0A2W1BBI3_HELAM</name>
<keyword evidence="6 8" id="KW-0472">Membrane</keyword>
<keyword evidence="7" id="KW-0325">Glycoprotein</keyword>
<keyword evidence="4" id="KW-0732">Signal</keyword>
<keyword evidence="10" id="KW-1185">Reference proteome</keyword>
<keyword evidence="5 8" id="KW-1133">Transmembrane helix</keyword>
<evidence type="ECO:0000256" key="8">
    <source>
        <dbReference type="SAM" id="Phobius"/>
    </source>
</evidence>
<keyword evidence="3 8" id="KW-0812">Transmembrane</keyword>
<evidence type="ECO:0000256" key="2">
    <source>
        <dbReference type="ARBA" id="ARBA00006618"/>
    </source>
</evidence>
<dbReference type="AlphaFoldDB" id="A0A2W1BBI3"/>
<evidence type="ECO:0000256" key="7">
    <source>
        <dbReference type="ARBA" id="ARBA00023180"/>
    </source>
</evidence>
<evidence type="ECO:0000256" key="3">
    <source>
        <dbReference type="ARBA" id="ARBA00022692"/>
    </source>
</evidence>